<gene>
    <name evidence="2" type="ORF">POTOM_035288</name>
</gene>
<comment type="caution">
    <text evidence="2">The sequence shown here is derived from an EMBL/GenBank/DDBJ whole genome shotgun (WGS) entry which is preliminary data.</text>
</comment>
<accession>A0A8X8CM27</accession>
<name>A0A8X8CM27_POPTO</name>
<proteinExistence type="predicted"/>
<dbReference type="InterPro" id="IPR054722">
    <property type="entry name" value="PolX-like_BBD"/>
</dbReference>
<dbReference type="Pfam" id="PF22936">
    <property type="entry name" value="Pol_BBD"/>
    <property type="match status" value="1"/>
</dbReference>
<sequence>MNILGGLSLDYNAVVTAINIRDDKILVEAIHSMLLAFENRLKQQSSEDQISIMTTNYAYSFNNRGGGRKYNGSRGHNYTSYTLNAIQKSHNVSYVANLAIQYTSTITNLIFPYQNSSNIGTNSLNMNIRNQNNIPAIVVSSNNLANDNWYLDSGASHHLIQNVENLTNSTPYTGTHKVTVGNGKHSSISNTGSQRLVSNSRSFQLKKVFHVPFISANLINVAKFCLYNNALIEFRSNSFLKKNLNTKKILARGRLENGLYKFQAMNKKKGICCH</sequence>
<dbReference type="PANTHER" id="PTHR47481:SF31">
    <property type="entry name" value="OS01G0873500 PROTEIN"/>
    <property type="match status" value="1"/>
</dbReference>
<dbReference type="PANTHER" id="PTHR47481">
    <property type="match status" value="1"/>
</dbReference>
<dbReference type="Proteomes" id="UP000886885">
    <property type="component" value="Chromosome 10A"/>
</dbReference>
<feature type="domain" description="Retrovirus-related Pol polyprotein from transposon TNT 1-94-like beta-barrel" evidence="1">
    <location>
        <begin position="149"/>
        <end position="223"/>
    </location>
</feature>
<dbReference type="OrthoDB" id="1938465at2759"/>
<evidence type="ECO:0000259" key="1">
    <source>
        <dbReference type="Pfam" id="PF22936"/>
    </source>
</evidence>
<evidence type="ECO:0000313" key="2">
    <source>
        <dbReference type="EMBL" id="KAG6758827.1"/>
    </source>
</evidence>
<reference evidence="2" key="1">
    <citation type="journal article" date="2020" name="bioRxiv">
        <title>Hybrid origin of Populus tomentosa Carr. identified through genome sequencing and phylogenomic analysis.</title>
        <authorList>
            <person name="An X."/>
            <person name="Gao K."/>
            <person name="Chen Z."/>
            <person name="Li J."/>
            <person name="Yang X."/>
            <person name="Yang X."/>
            <person name="Zhou J."/>
            <person name="Guo T."/>
            <person name="Zhao T."/>
            <person name="Huang S."/>
            <person name="Miao D."/>
            <person name="Khan W.U."/>
            <person name="Rao P."/>
            <person name="Ye M."/>
            <person name="Lei B."/>
            <person name="Liao W."/>
            <person name="Wang J."/>
            <person name="Ji L."/>
            <person name="Li Y."/>
            <person name="Guo B."/>
            <person name="Mustafa N.S."/>
            <person name="Li S."/>
            <person name="Yun Q."/>
            <person name="Keller S.R."/>
            <person name="Mao J."/>
            <person name="Zhang R."/>
            <person name="Strauss S.H."/>
        </authorList>
    </citation>
    <scope>NUCLEOTIDE SEQUENCE</scope>
    <source>
        <strain evidence="2">GM15</strain>
        <tissue evidence="2">Leaf</tissue>
    </source>
</reference>
<dbReference type="AlphaFoldDB" id="A0A8X8CM27"/>
<dbReference type="EMBL" id="JAAWWB010000019">
    <property type="protein sequence ID" value="KAG6758827.1"/>
    <property type="molecule type" value="Genomic_DNA"/>
</dbReference>
<evidence type="ECO:0000313" key="3">
    <source>
        <dbReference type="Proteomes" id="UP000886885"/>
    </source>
</evidence>
<keyword evidence="3" id="KW-1185">Reference proteome</keyword>
<organism evidence="2 3">
    <name type="scientific">Populus tomentosa</name>
    <name type="common">Chinese white poplar</name>
    <dbReference type="NCBI Taxonomy" id="118781"/>
    <lineage>
        <taxon>Eukaryota</taxon>
        <taxon>Viridiplantae</taxon>
        <taxon>Streptophyta</taxon>
        <taxon>Embryophyta</taxon>
        <taxon>Tracheophyta</taxon>
        <taxon>Spermatophyta</taxon>
        <taxon>Magnoliopsida</taxon>
        <taxon>eudicotyledons</taxon>
        <taxon>Gunneridae</taxon>
        <taxon>Pentapetalae</taxon>
        <taxon>rosids</taxon>
        <taxon>fabids</taxon>
        <taxon>Malpighiales</taxon>
        <taxon>Salicaceae</taxon>
        <taxon>Saliceae</taxon>
        <taxon>Populus</taxon>
    </lineage>
</organism>
<protein>
    <recommendedName>
        <fullName evidence="1">Retrovirus-related Pol polyprotein from transposon TNT 1-94-like beta-barrel domain-containing protein</fullName>
    </recommendedName>
</protein>